<name>A0A5C6EA63_9BACT</name>
<dbReference type="EMBL" id="SJPY01000001">
    <property type="protein sequence ID" value="TWU45384.1"/>
    <property type="molecule type" value="Genomic_DNA"/>
</dbReference>
<comment type="caution">
    <text evidence="5">The sequence shown here is derived from an EMBL/GenBank/DDBJ whole genome shotgun (WGS) entry which is preliminary data.</text>
</comment>
<evidence type="ECO:0000259" key="4">
    <source>
        <dbReference type="PROSITE" id="PS50110"/>
    </source>
</evidence>
<dbReference type="PANTHER" id="PTHR44591:SF14">
    <property type="entry name" value="PROTEIN PILG"/>
    <property type="match status" value="1"/>
</dbReference>
<dbReference type="Gene3D" id="3.40.50.2300">
    <property type="match status" value="1"/>
</dbReference>
<dbReference type="InterPro" id="IPR036890">
    <property type="entry name" value="HATPase_C_sf"/>
</dbReference>
<proteinExistence type="predicted"/>
<dbReference type="InterPro" id="IPR003594">
    <property type="entry name" value="HATPase_dom"/>
</dbReference>
<evidence type="ECO:0000313" key="5">
    <source>
        <dbReference type="EMBL" id="TWU45384.1"/>
    </source>
</evidence>
<dbReference type="AlphaFoldDB" id="A0A5C6EA63"/>
<evidence type="ECO:0000256" key="1">
    <source>
        <dbReference type="ARBA" id="ARBA00022553"/>
    </source>
</evidence>
<dbReference type="SMART" id="SM00448">
    <property type="entry name" value="REC"/>
    <property type="match status" value="1"/>
</dbReference>
<keyword evidence="1 3" id="KW-0597">Phosphoprotein</keyword>
<dbReference type="Gene3D" id="3.30.565.10">
    <property type="entry name" value="Histidine kinase-like ATPase, C-terminal domain"/>
    <property type="match status" value="1"/>
</dbReference>
<dbReference type="InterPro" id="IPR011006">
    <property type="entry name" value="CheY-like_superfamily"/>
</dbReference>
<gene>
    <name evidence="5" type="primary">cheY_1</name>
    <name evidence="5" type="ORF">Q31b_05560</name>
</gene>
<evidence type="ECO:0000313" key="6">
    <source>
        <dbReference type="Proteomes" id="UP000315471"/>
    </source>
</evidence>
<dbReference type="Proteomes" id="UP000315471">
    <property type="component" value="Unassembled WGS sequence"/>
</dbReference>
<dbReference type="PANTHER" id="PTHR44591">
    <property type="entry name" value="STRESS RESPONSE REGULATOR PROTEIN 1"/>
    <property type="match status" value="1"/>
</dbReference>
<dbReference type="InterPro" id="IPR001789">
    <property type="entry name" value="Sig_transdc_resp-reg_receiver"/>
</dbReference>
<protein>
    <submittedName>
        <fullName evidence="5">Chemotaxis protein CheY</fullName>
    </submittedName>
</protein>
<organism evidence="5 6">
    <name type="scientific">Novipirellula aureliae</name>
    <dbReference type="NCBI Taxonomy" id="2527966"/>
    <lineage>
        <taxon>Bacteria</taxon>
        <taxon>Pseudomonadati</taxon>
        <taxon>Planctomycetota</taxon>
        <taxon>Planctomycetia</taxon>
        <taxon>Pirellulales</taxon>
        <taxon>Pirellulaceae</taxon>
        <taxon>Novipirellula</taxon>
    </lineage>
</organism>
<dbReference type="SUPFAM" id="SSF52172">
    <property type="entry name" value="CheY-like"/>
    <property type="match status" value="1"/>
</dbReference>
<dbReference type="GO" id="GO:0000160">
    <property type="term" value="P:phosphorelay signal transduction system"/>
    <property type="evidence" value="ECO:0007669"/>
    <property type="project" value="UniProtKB-KW"/>
</dbReference>
<accession>A0A5C6EA63</accession>
<keyword evidence="2" id="KW-0902">Two-component regulatory system</keyword>
<dbReference type="OrthoDB" id="9770645at2"/>
<dbReference type="Pfam" id="PF00072">
    <property type="entry name" value="Response_reg"/>
    <property type="match status" value="1"/>
</dbReference>
<reference evidence="5 6" key="1">
    <citation type="submission" date="2019-02" db="EMBL/GenBank/DDBJ databases">
        <title>Deep-cultivation of Planctomycetes and their phenomic and genomic characterization uncovers novel biology.</title>
        <authorList>
            <person name="Wiegand S."/>
            <person name="Jogler M."/>
            <person name="Boedeker C."/>
            <person name="Pinto D."/>
            <person name="Vollmers J."/>
            <person name="Rivas-Marin E."/>
            <person name="Kohn T."/>
            <person name="Peeters S.H."/>
            <person name="Heuer A."/>
            <person name="Rast P."/>
            <person name="Oberbeckmann S."/>
            <person name="Bunk B."/>
            <person name="Jeske O."/>
            <person name="Meyerdierks A."/>
            <person name="Storesund J.E."/>
            <person name="Kallscheuer N."/>
            <person name="Luecker S."/>
            <person name="Lage O.M."/>
            <person name="Pohl T."/>
            <person name="Merkel B.J."/>
            <person name="Hornburger P."/>
            <person name="Mueller R.-W."/>
            <person name="Bruemmer F."/>
            <person name="Labrenz M."/>
            <person name="Spormann A.M."/>
            <person name="Op Den Camp H."/>
            <person name="Overmann J."/>
            <person name="Amann R."/>
            <person name="Jetten M.S.M."/>
            <person name="Mascher T."/>
            <person name="Medema M.H."/>
            <person name="Devos D.P."/>
            <person name="Kaster A.-K."/>
            <person name="Ovreas L."/>
            <person name="Rohde M."/>
            <person name="Galperin M.Y."/>
            <person name="Jogler C."/>
        </authorList>
    </citation>
    <scope>NUCLEOTIDE SEQUENCE [LARGE SCALE GENOMIC DNA]</scope>
    <source>
        <strain evidence="5 6">Q31b</strain>
    </source>
</reference>
<dbReference type="CDD" id="cd16936">
    <property type="entry name" value="HATPase_RsbW-like"/>
    <property type="match status" value="1"/>
</dbReference>
<dbReference type="Pfam" id="PF13581">
    <property type="entry name" value="HATPase_c_2"/>
    <property type="match status" value="1"/>
</dbReference>
<keyword evidence="6" id="KW-1185">Reference proteome</keyword>
<evidence type="ECO:0000256" key="3">
    <source>
        <dbReference type="PROSITE-ProRule" id="PRU00169"/>
    </source>
</evidence>
<sequence>MSDSVRILVVDDSGTQRFLLQSVLRPAGFEIVTAVDGVEAFELVQRDPPDLVVTDLQMPRMDGLQLVREIGQLQLSIPVILTTAAGSELIAAEALHAGAASYVPKSGLSTLLLPTVRRILELKKATQENKALSACLDEVTYQWRLTNDPSLVPDLIGRVESILSELIPFDQSQHMQIAMSLDEAIVNAIVHGNLEINSEIRQLDDGQVYFETIDKRRKTPPYCDRRVLFRIEANRQRVTFTIRDEGPGFCVDGVADATDPANLEKAGGRGLLLMNAFMDELQYNDCGNQLVMTKRLGSVVEEAIS</sequence>
<dbReference type="InterPro" id="IPR050595">
    <property type="entry name" value="Bact_response_regulator"/>
</dbReference>
<dbReference type="PROSITE" id="PS50110">
    <property type="entry name" value="RESPONSE_REGULATORY"/>
    <property type="match status" value="1"/>
</dbReference>
<feature type="modified residue" description="4-aspartylphosphate" evidence="3">
    <location>
        <position position="55"/>
    </location>
</feature>
<dbReference type="RefSeq" id="WP_146598098.1">
    <property type="nucleotide sequence ID" value="NZ_SJPY01000001.1"/>
</dbReference>
<evidence type="ECO:0000256" key="2">
    <source>
        <dbReference type="ARBA" id="ARBA00023012"/>
    </source>
</evidence>
<feature type="domain" description="Response regulatory" evidence="4">
    <location>
        <begin position="6"/>
        <end position="120"/>
    </location>
</feature>